<evidence type="ECO:0000256" key="3">
    <source>
        <dbReference type="ARBA" id="ARBA00023235"/>
    </source>
</evidence>
<dbReference type="FunFam" id="3.30.70.580:FF:000007">
    <property type="entry name" value="tRNA pseudouridine synthase"/>
    <property type="match status" value="1"/>
</dbReference>
<sequence>MEVKVNKKEKYTTEDELQSLSKEELIDKIKQLELHRTQLKHILRRFQQTLIEDNEGKQKKKNRPFDFSKCYKRHIMLRFYYLGWDYQGFATQEDSIETIEYHMFAALKKVCLIESRETSNYNRCGRTDKGVSAFHQVISLDVRSKFRPEQQLQESCLAAELDYCSMLNRVLPNDIRCLAWMPMVNPAYSARFDCRSRTYRYFFPRGNLNIVAMEEATRYLVGANDFRNLCKMDVGNGVVNFVRSIDTVCIRSCQVDGKSDASYDMMYVELKGKAFLWHQVRCIMAVLLLVGEGKEEPSVVKELLDVQKNPCKPQYSMANYVPLNLYECLFNEKSIQSTGEEQVASDGGSDLREWIYNDENLRRTISELQGLWTKQSVKATMIREMLKTLQDKCAEDRPISDQAVLLTEGVRSKEYCPLLQRKRCESLENRIEHYAKKRRIEIIVKSNDSNAGGSNEPIQQDSIENCIKHYANKRRIEVSIKSNDSNADGSDEPVQHDEGINNDAYVDHSVTRIEN</sequence>
<dbReference type="STRING" id="62324.A0A182RQS9"/>
<feature type="region of interest" description="Disordered" evidence="4">
    <location>
        <begin position="481"/>
        <end position="515"/>
    </location>
</feature>
<accession>A0A182RQS9</accession>
<dbReference type="AlphaFoldDB" id="A0A182RQS9"/>
<dbReference type="InterPro" id="IPR020095">
    <property type="entry name" value="PsdUridine_synth_TruA_C"/>
</dbReference>
<dbReference type="GO" id="GO:0031119">
    <property type="term" value="P:tRNA pseudouridine synthesis"/>
    <property type="evidence" value="ECO:0007669"/>
    <property type="project" value="TreeGrafter"/>
</dbReference>
<name>A0A182RQS9_ANOFN</name>
<dbReference type="NCBIfam" id="TIGR00071">
    <property type="entry name" value="hisT_truA"/>
    <property type="match status" value="1"/>
</dbReference>
<comment type="similarity">
    <text evidence="1">Belongs to the tRNA pseudouridine synthase TruA family.</text>
</comment>
<dbReference type="VEuPathDB" id="VectorBase:AFUN2_010222"/>
<dbReference type="InterPro" id="IPR001406">
    <property type="entry name" value="PsdUridine_synth_TruA"/>
</dbReference>
<keyword evidence="2" id="KW-0819">tRNA processing</keyword>
<feature type="domain" description="Pseudouridine synthase I TruA alpha/beta" evidence="5">
    <location>
        <begin position="216"/>
        <end position="331"/>
    </location>
</feature>
<evidence type="ECO:0000259" key="5">
    <source>
        <dbReference type="Pfam" id="PF01416"/>
    </source>
</evidence>
<dbReference type="HAMAP" id="MF_00171">
    <property type="entry name" value="TruA"/>
    <property type="match status" value="1"/>
</dbReference>
<dbReference type="PANTHER" id="PTHR11142">
    <property type="entry name" value="PSEUDOURIDYLATE SYNTHASE"/>
    <property type="match status" value="1"/>
</dbReference>
<dbReference type="Pfam" id="PF01416">
    <property type="entry name" value="PseudoU_synth_1"/>
    <property type="match status" value="1"/>
</dbReference>
<dbReference type="InterPro" id="IPR020094">
    <property type="entry name" value="TruA/RsuA/RluB/E/F_N"/>
</dbReference>
<dbReference type="CDD" id="cd02569">
    <property type="entry name" value="PseudoU_synth_ScPus3"/>
    <property type="match status" value="1"/>
</dbReference>
<dbReference type="Gene3D" id="3.30.70.580">
    <property type="entry name" value="Pseudouridine synthase I, catalytic domain, N-terminal subdomain"/>
    <property type="match status" value="1"/>
</dbReference>
<evidence type="ECO:0000313" key="6">
    <source>
        <dbReference type="EnsemblMetazoa" id="AFUN008621-PA"/>
    </source>
</evidence>
<dbReference type="GO" id="GO:0003723">
    <property type="term" value="F:RNA binding"/>
    <property type="evidence" value="ECO:0007669"/>
    <property type="project" value="InterPro"/>
</dbReference>
<proteinExistence type="inferred from homology"/>
<dbReference type="GO" id="GO:1990481">
    <property type="term" value="P:mRNA pseudouridine synthesis"/>
    <property type="evidence" value="ECO:0007669"/>
    <property type="project" value="TreeGrafter"/>
</dbReference>
<dbReference type="InterPro" id="IPR020103">
    <property type="entry name" value="PsdUridine_synth_cat_dom_sf"/>
</dbReference>
<dbReference type="Gene3D" id="3.30.70.660">
    <property type="entry name" value="Pseudouridine synthase I, catalytic domain, C-terminal subdomain"/>
    <property type="match status" value="1"/>
</dbReference>
<dbReference type="GO" id="GO:0005634">
    <property type="term" value="C:nucleus"/>
    <property type="evidence" value="ECO:0007669"/>
    <property type="project" value="TreeGrafter"/>
</dbReference>
<dbReference type="VEuPathDB" id="VectorBase:AFUN008621"/>
<organism evidence="6">
    <name type="scientific">Anopheles funestus</name>
    <name type="common">African malaria mosquito</name>
    <dbReference type="NCBI Taxonomy" id="62324"/>
    <lineage>
        <taxon>Eukaryota</taxon>
        <taxon>Metazoa</taxon>
        <taxon>Ecdysozoa</taxon>
        <taxon>Arthropoda</taxon>
        <taxon>Hexapoda</taxon>
        <taxon>Insecta</taxon>
        <taxon>Pterygota</taxon>
        <taxon>Neoptera</taxon>
        <taxon>Endopterygota</taxon>
        <taxon>Diptera</taxon>
        <taxon>Nematocera</taxon>
        <taxon>Culicoidea</taxon>
        <taxon>Culicidae</taxon>
        <taxon>Anophelinae</taxon>
        <taxon>Anopheles</taxon>
    </lineage>
</organism>
<feature type="compositionally biased region" description="Basic and acidic residues" evidence="4">
    <location>
        <begin position="493"/>
        <end position="515"/>
    </location>
</feature>
<evidence type="ECO:0000256" key="2">
    <source>
        <dbReference type="ARBA" id="ARBA00022694"/>
    </source>
</evidence>
<reference evidence="6" key="1">
    <citation type="submission" date="2020-05" db="UniProtKB">
        <authorList>
            <consortium name="EnsemblMetazoa"/>
        </authorList>
    </citation>
    <scope>IDENTIFICATION</scope>
    <source>
        <strain evidence="6">FUMOZ</strain>
    </source>
</reference>
<dbReference type="GO" id="GO:0009982">
    <property type="term" value="F:pseudouridine synthase activity"/>
    <property type="evidence" value="ECO:0007669"/>
    <property type="project" value="InterPro"/>
</dbReference>
<evidence type="ECO:0000256" key="1">
    <source>
        <dbReference type="ARBA" id="ARBA00009375"/>
    </source>
</evidence>
<keyword evidence="3" id="KW-0413">Isomerase</keyword>
<dbReference type="GO" id="GO:0005737">
    <property type="term" value="C:cytoplasm"/>
    <property type="evidence" value="ECO:0007669"/>
    <property type="project" value="TreeGrafter"/>
</dbReference>
<dbReference type="InterPro" id="IPR020097">
    <property type="entry name" value="PsdUridine_synth_TruA_a/b_dom"/>
</dbReference>
<dbReference type="InterPro" id="IPR041707">
    <property type="entry name" value="Pus3-like"/>
</dbReference>
<protein>
    <recommendedName>
        <fullName evidence="5">Pseudouridine synthase I TruA alpha/beta domain-containing protein</fullName>
    </recommendedName>
</protein>
<evidence type="ECO:0000256" key="4">
    <source>
        <dbReference type="SAM" id="MobiDB-lite"/>
    </source>
</evidence>
<dbReference type="EnsemblMetazoa" id="AFUN008621-RA">
    <property type="protein sequence ID" value="AFUN008621-PA"/>
    <property type="gene ID" value="AFUN008621"/>
</dbReference>
<dbReference type="SUPFAM" id="SSF55120">
    <property type="entry name" value="Pseudouridine synthase"/>
    <property type="match status" value="1"/>
</dbReference>
<dbReference type="PANTHER" id="PTHR11142:SF5">
    <property type="entry name" value="TRNA PSEUDOURIDINE(38_39) SYNTHASE"/>
    <property type="match status" value="1"/>
</dbReference>